<evidence type="ECO:0000313" key="4">
    <source>
        <dbReference type="Proteomes" id="UP000007798"/>
    </source>
</evidence>
<dbReference type="AlphaFoldDB" id="B4N2Q9"/>
<dbReference type="EMBL" id="CH963977">
    <property type="protein sequence ID" value="EDW78648.2"/>
    <property type="molecule type" value="Genomic_DNA"/>
</dbReference>
<dbReference type="GO" id="GO:0007618">
    <property type="term" value="P:mating"/>
    <property type="evidence" value="ECO:0007669"/>
    <property type="project" value="EnsemblMetazoa"/>
</dbReference>
<feature type="signal peptide" evidence="2">
    <location>
        <begin position="1"/>
        <end position="19"/>
    </location>
</feature>
<dbReference type="FunCoup" id="B4N2Q9">
    <property type="interactions" value="50"/>
</dbReference>
<dbReference type="STRING" id="7260.B4N2Q9"/>
<feature type="compositionally biased region" description="Basic and acidic residues" evidence="1">
    <location>
        <begin position="62"/>
        <end position="80"/>
    </location>
</feature>
<evidence type="ECO:0000256" key="2">
    <source>
        <dbReference type="SAM" id="SignalP"/>
    </source>
</evidence>
<organism evidence="3 4">
    <name type="scientific">Drosophila willistoni</name>
    <name type="common">Fruit fly</name>
    <dbReference type="NCBI Taxonomy" id="7260"/>
    <lineage>
        <taxon>Eukaryota</taxon>
        <taxon>Metazoa</taxon>
        <taxon>Ecdysozoa</taxon>
        <taxon>Arthropoda</taxon>
        <taxon>Hexapoda</taxon>
        <taxon>Insecta</taxon>
        <taxon>Pterygota</taxon>
        <taxon>Neoptera</taxon>
        <taxon>Endopterygota</taxon>
        <taxon>Diptera</taxon>
        <taxon>Brachycera</taxon>
        <taxon>Muscomorpha</taxon>
        <taxon>Ephydroidea</taxon>
        <taxon>Drosophilidae</taxon>
        <taxon>Drosophila</taxon>
        <taxon>Sophophora</taxon>
    </lineage>
</organism>
<dbReference type="Proteomes" id="UP000007798">
    <property type="component" value="Unassembled WGS sequence"/>
</dbReference>
<reference evidence="3 4" key="1">
    <citation type="journal article" date="2007" name="Nature">
        <title>Evolution of genes and genomes on the Drosophila phylogeny.</title>
        <authorList>
            <consortium name="Drosophila 12 Genomes Consortium"/>
            <person name="Clark A.G."/>
            <person name="Eisen M.B."/>
            <person name="Smith D.R."/>
            <person name="Bergman C.M."/>
            <person name="Oliver B."/>
            <person name="Markow T.A."/>
            <person name="Kaufman T.C."/>
            <person name="Kellis M."/>
            <person name="Gelbart W."/>
            <person name="Iyer V.N."/>
            <person name="Pollard D.A."/>
            <person name="Sackton T.B."/>
            <person name="Larracuente A.M."/>
            <person name="Singh N.D."/>
            <person name="Abad J.P."/>
            <person name="Abt D.N."/>
            <person name="Adryan B."/>
            <person name="Aguade M."/>
            <person name="Akashi H."/>
            <person name="Anderson W.W."/>
            <person name="Aquadro C.F."/>
            <person name="Ardell D.H."/>
            <person name="Arguello R."/>
            <person name="Artieri C.G."/>
            <person name="Barbash D.A."/>
            <person name="Barker D."/>
            <person name="Barsanti P."/>
            <person name="Batterham P."/>
            <person name="Batzoglou S."/>
            <person name="Begun D."/>
            <person name="Bhutkar A."/>
            <person name="Blanco E."/>
            <person name="Bosak S.A."/>
            <person name="Bradley R.K."/>
            <person name="Brand A.D."/>
            <person name="Brent M.R."/>
            <person name="Brooks A.N."/>
            <person name="Brown R.H."/>
            <person name="Butlin R.K."/>
            <person name="Caggese C."/>
            <person name="Calvi B.R."/>
            <person name="Bernardo de Carvalho A."/>
            <person name="Caspi A."/>
            <person name="Castrezana S."/>
            <person name="Celniker S.E."/>
            <person name="Chang J.L."/>
            <person name="Chapple C."/>
            <person name="Chatterji S."/>
            <person name="Chinwalla A."/>
            <person name="Civetta A."/>
            <person name="Clifton S.W."/>
            <person name="Comeron J.M."/>
            <person name="Costello J.C."/>
            <person name="Coyne J.A."/>
            <person name="Daub J."/>
            <person name="David R.G."/>
            <person name="Delcher A.L."/>
            <person name="Delehaunty K."/>
            <person name="Do C.B."/>
            <person name="Ebling H."/>
            <person name="Edwards K."/>
            <person name="Eickbush T."/>
            <person name="Evans J.D."/>
            <person name="Filipski A."/>
            <person name="Findeiss S."/>
            <person name="Freyhult E."/>
            <person name="Fulton L."/>
            <person name="Fulton R."/>
            <person name="Garcia A.C."/>
            <person name="Gardiner A."/>
            <person name="Garfield D.A."/>
            <person name="Garvin B.E."/>
            <person name="Gibson G."/>
            <person name="Gilbert D."/>
            <person name="Gnerre S."/>
            <person name="Godfrey J."/>
            <person name="Good R."/>
            <person name="Gotea V."/>
            <person name="Gravely B."/>
            <person name="Greenberg A.J."/>
            <person name="Griffiths-Jones S."/>
            <person name="Gross S."/>
            <person name="Guigo R."/>
            <person name="Gustafson E.A."/>
            <person name="Haerty W."/>
            <person name="Hahn M.W."/>
            <person name="Halligan D.L."/>
            <person name="Halpern A.L."/>
            <person name="Halter G.M."/>
            <person name="Han M.V."/>
            <person name="Heger A."/>
            <person name="Hillier L."/>
            <person name="Hinrichs A.S."/>
            <person name="Holmes I."/>
            <person name="Hoskins R.A."/>
            <person name="Hubisz M.J."/>
            <person name="Hultmark D."/>
            <person name="Huntley M.A."/>
            <person name="Jaffe D.B."/>
            <person name="Jagadeeshan S."/>
            <person name="Jeck W.R."/>
            <person name="Johnson J."/>
            <person name="Jones C.D."/>
            <person name="Jordan W.C."/>
            <person name="Karpen G.H."/>
            <person name="Kataoka E."/>
            <person name="Keightley P.D."/>
            <person name="Kheradpour P."/>
            <person name="Kirkness E.F."/>
            <person name="Koerich L.B."/>
            <person name="Kristiansen K."/>
            <person name="Kudrna D."/>
            <person name="Kulathinal R.J."/>
            <person name="Kumar S."/>
            <person name="Kwok R."/>
            <person name="Lander E."/>
            <person name="Langley C.H."/>
            <person name="Lapoint R."/>
            <person name="Lazzaro B.P."/>
            <person name="Lee S.J."/>
            <person name="Levesque L."/>
            <person name="Li R."/>
            <person name="Lin C.F."/>
            <person name="Lin M.F."/>
            <person name="Lindblad-Toh K."/>
            <person name="Llopart A."/>
            <person name="Long M."/>
            <person name="Low L."/>
            <person name="Lozovsky E."/>
            <person name="Lu J."/>
            <person name="Luo M."/>
            <person name="Machado C.A."/>
            <person name="Makalowski W."/>
            <person name="Marzo M."/>
            <person name="Matsuda M."/>
            <person name="Matzkin L."/>
            <person name="McAllister B."/>
            <person name="McBride C.S."/>
            <person name="McKernan B."/>
            <person name="McKernan K."/>
            <person name="Mendez-Lago M."/>
            <person name="Minx P."/>
            <person name="Mollenhauer M.U."/>
            <person name="Montooth K."/>
            <person name="Mount S.M."/>
            <person name="Mu X."/>
            <person name="Myers E."/>
            <person name="Negre B."/>
            <person name="Newfeld S."/>
            <person name="Nielsen R."/>
            <person name="Noor M.A."/>
            <person name="O'Grady P."/>
            <person name="Pachter L."/>
            <person name="Papaceit M."/>
            <person name="Parisi M.J."/>
            <person name="Parisi M."/>
            <person name="Parts L."/>
            <person name="Pedersen J.S."/>
            <person name="Pesole G."/>
            <person name="Phillippy A.M."/>
            <person name="Ponting C.P."/>
            <person name="Pop M."/>
            <person name="Porcelli D."/>
            <person name="Powell J.R."/>
            <person name="Prohaska S."/>
            <person name="Pruitt K."/>
            <person name="Puig M."/>
            <person name="Quesneville H."/>
            <person name="Ram K.R."/>
            <person name="Rand D."/>
            <person name="Rasmussen M.D."/>
            <person name="Reed L.K."/>
            <person name="Reenan R."/>
            <person name="Reily A."/>
            <person name="Remington K.A."/>
            <person name="Rieger T.T."/>
            <person name="Ritchie M.G."/>
            <person name="Robin C."/>
            <person name="Rogers Y.H."/>
            <person name="Rohde C."/>
            <person name="Rozas J."/>
            <person name="Rubenfield M.J."/>
            <person name="Ruiz A."/>
            <person name="Russo S."/>
            <person name="Salzberg S.L."/>
            <person name="Sanchez-Gracia A."/>
            <person name="Saranga D.J."/>
            <person name="Sato H."/>
            <person name="Schaeffer S.W."/>
            <person name="Schatz M.C."/>
            <person name="Schlenke T."/>
            <person name="Schwartz R."/>
            <person name="Segarra C."/>
            <person name="Singh R.S."/>
            <person name="Sirot L."/>
            <person name="Sirota M."/>
            <person name="Sisneros N.B."/>
            <person name="Smith C.D."/>
            <person name="Smith T.F."/>
            <person name="Spieth J."/>
            <person name="Stage D.E."/>
            <person name="Stark A."/>
            <person name="Stephan W."/>
            <person name="Strausberg R.L."/>
            <person name="Strempel S."/>
            <person name="Sturgill D."/>
            <person name="Sutton G."/>
            <person name="Sutton G.G."/>
            <person name="Tao W."/>
            <person name="Teichmann S."/>
            <person name="Tobari Y.N."/>
            <person name="Tomimura Y."/>
            <person name="Tsolas J.M."/>
            <person name="Valente V.L."/>
            <person name="Venter E."/>
            <person name="Venter J.C."/>
            <person name="Vicario S."/>
            <person name="Vieira F.G."/>
            <person name="Vilella A.J."/>
            <person name="Villasante A."/>
            <person name="Walenz B."/>
            <person name="Wang J."/>
            <person name="Wasserman M."/>
            <person name="Watts T."/>
            <person name="Wilson D."/>
            <person name="Wilson R.K."/>
            <person name="Wing R.A."/>
            <person name="Wolfner M.F."/>
            <person name="Wong A."/>
            <person name="Wong G.K."/>
            <person name="Wu C.I."/>
            <person name="Wu G."/>
            <person name="Yamamoto D."/>
            <person name="Yang H.P."/>
            <person name="Yang S.P."/>
            <person name="Yorke J.A."/>
            <person name="Yoshida K."/>
            <person name="Zdobnov E."/>
            <person name="Zhang P."/>
            <person name="Zhang Y."/>
            <person name="Zimin A.V."/>
            <person name="Baldwin J."/>
            <person name="Abdouelleil A."/>
            <person name="Abdulkadir J."/>
            <person name="Abebe A."/>
            <person name="Abera B."/>
            <person name="Abreu J."/>
            <person name="Acer S.C."/>
            <person name="Aftuck L."/>
            <person name="Alexander A."/>
            <person name="An P."/>
            <person name="Anderson E."/>
            <person name="Anderson S."/>
            <person name="Arachi H."/>
            <person name="Azer M."/>
            <person name="Bachantsang P."/>
            <person name="Barry A."/>
            <person name="Bayul T."/>
            <person name="Berlin A."/>
            <person name="Bessette D."/>
            <person name="Bloom T."/>
            <person name="Blye J."/>
            <person name="Boguslavskiy L."/>
            <person name="Bonnet C."/>
            <person name="Boukhgalter B."/>
            <person name="Bourzgui I."/>
            <person name="Brown A."/>
            <person name="Cahill P."/>
            <person name="Channer S."/>
            <person name="Cheshatsang Y."/>
            <person name="Chuda L."/>
            <person name="Citroen M."/>
            <person name="Collymore A."/>
            <person name="Cooke P."/>
            <person name="Costello M."/>
            <person name="D'Aco K."/>
            <person name="Daza R."/>
            <person name="De Haan G."/>
            <person name="DeGray S."/>
            <person name="DeMaso C."/>
            <person name="Dhargay N."/>
            <person name="Dooley K."/>
            <person name="Dooley E."/>
            <person name="Doricent M."/>
            <person name="Dorje P."/>
            <person name="Dorjee K."/>
            <person name="Dupes A."/>
            <person name="Elong R."/>
            <person name="Falk J."/>
            <person name="Farina A."/>
            <person name="Faro S."/>
            <person name="Ferguson D."/>
            <person name="Fisher S."/>
            <person name="Foley C.D."/>
            <person name="Franke A."/>
            <person name="Friedrich D."/>
            <person name="Gadbois L."/>
            <person name="Gearin G."/>
            <person name="Gearin C.R."/>
            <person name="Giannoukos G."/>
            <person name="Goode T."/>
            <person name="Graham J."/>
            <person name="Grandbois E."/>
            <person name="Grewal S."/>
            <person name="Gyaltsen K."/>
            <person name="Hafez N."/>
            <person name="Hagos B."/>
            <person name="Hall J."/>
            <person name="Henson C."/>
            <person name="Hollinger A."/>
            <person name="Honan T."/>
            <person name="Huard M.D."/>
            <person name="Hughes L."/>
            <person name="Hurhula B."/>
            <person name="Husby M.E."/>
            <person name="Kamat A."/>
            <person name="Kanga B."/>
            <person name="Kashin S."/>
            <person name="Khazanovich D."/>
            <person name="Kisner P."/>
            <person name="Lance K."/>
            <person name="Lara M."/>
            <person name="Lee W."/>
            <person name="Lennon N."/>
            <person name="Letendre F."/>
            <person name="LeVine R."/>
            <person name="Lipovsky A."/>
            <person name="Liu X."/>
            <person name="Liu J."/>
            <person name="Liu S."/>
            <person name="Lokyitsang T."/>
            <person name="Lokyitsang Y."/>
            <person name="Lubonja R."/>
            <person name="Lui A."/>
            <person name="MacDonald P."/>
            <person name="Magnisalis V."/>
            <person name="Maru K."/>
            <person name="Matthews C."/>
            <person name="McCusker W."/>
            <person name="McDonough S."/>
            <person name="Mehta T."/>
            <person name="Meldrim J."/>
            <person name="Meneus L."/>
            <person name="Mihai O."/>
            <person name="Mihalev A."/>
            <person name="Mihova T."/>
            <person name="Mittelman R."/>
            <person name="Mlenga V."/>
            <person name="Montmayeur A."/>
            <person name="Mulrain L."/>
            <person name="Navidi A."/>
            <person name="Naylor J."/>
            <person name="Negash T."/>
            <person name="Nguyen T."/>
            <person name="Nguyen N."/>
            <person name="Nicol R."/>
            <person name="Norbu C."/>
            <person name="Norbu N."/>
            <person name="Novod N."/>
            <person name="O'Neill B."/>
            <person name="Osman S."/>
            <person name="Markiewicz E."/>
            <person name="Oyono O.L."/>
            <person name="Patti C."/>
            <person name="Phunkhang P."/>
            <person name="Pierre F."/>
            <person name="Priest M."/>
            <person name="Raghuraman S."/>
            <person name="Rege F."/>
            <person name="Reyes R."/>
            <person name="Rise C."/>
            <person name="Rogov P."/>
            <person name="Ross K."/>
            <person name="Ryan E."/>
            <person name="Settipalli S."/>
            <person name="Shea T."/>
            <person name="Sherpa N."/>
            <person name="Shi L."/>
            <person name="Shih D."/>
            <person name="Sparrow T."/>
            <person name="Spaulding J."/>
            <person name="Stalker J."/>
            <person name="Stange-Thomann N."/>
            <person name="Stavropoulos S."/>
            <person name="Stone C."/>
            <person name="Strader C."/>
            <person name="Tesfaye S."/>
            <person name="Thomson T."/>
            <person name="Thoulutsang Y."/>
            <person name="Thoulutsang D."/>
            <person name="Topham K."/>
            <person name="Topping I."/>
            <person name="Tsamla T."/>
            <person name="Vassiliev H."/>
            <person name="Vo A."/>
            <person name="Wangchuk T."/>
            <person name="Wangdi T."/>
            <person name="Weiand M."/>
            <person name="Wilkinson J."/>
            <person name="Wilson A."/>
            <person name="Yadav S."/>
            <person name="Young G."/>
            <person name="Yu Q."/>
            <person name="Zembek L."/>
            <person name="Zhong D."/>
            <person name="Zimmer A."/>
            <person name="Zwirko Z."/>
            <person name="Jaffe D.B."/>
            <person name="Alvarez P."/>
            <person name="Brockman W."/>
            <person name="Butler J."/>
            <person name="Chin C."/>
            <person name="Gnerre S."/>
            <person name="Grabherr M."/>
            <person name="Kleber M."/>
            <person name="Mauceli E."/>
            <person name="MacCallum I."/>
        </authorList>
    </citation>
    <scope>NUCLEOTIDE SEQUENCE [LARGE SCALE GENOMIC DNA]</scope>
    <source>
        <strain evidence="4">Tucson 14030-0811.24</strain>
    </source>
</reference>
<evidence type="ECO:0000256" key="1">
    <source>
        <dbReference type="SAM" id="MobiDB-lite"/>
    </source>
</evidence>
<dbReference type="InParanoid" id="B4N2Q9"/>
<dbReference type="HOGENOM" id="CLU_028767_0_0_1"/>
<gene>
    <name evidence="3" type="primary">Dwil\GK21241</name>
    <name evidence="3" type="ORF">Dwil_GK21241</name>
</gene>
<feature type="chain" id="PRO_5006458184" evidence="2">
    <location>
        <begin position="20"/>
        <end position="422"/>
    </location>
</feature>
<feature type="region of interest" description="Disordered" evidence="1">
    <location>
        <begin position="62"/>
        <end position="82"/>
    </location>
</feature>
<keyword evidence="4" id="KW-1185">Reference proteome</keyword>
<name>B4N2Q9_DROWI</name>
<dbReference type="OrthoDB" id="7870931at2759"/>
<proteinExistence type="predicted"/>
<sequence length="422" mass="49110">MLVLQLLLGLSALPTMVSTQTYYMNFIFNNNRYVYDKGSGEKDREKRSTTKTLDIDSEALEVKSVEHSDSRDTSHEHNETPKAPIIEWETDSINTDEIVENPDLSLWIWPTTTATVAEEDPVEITTEEPKPQEVTDVPHADDFFDYPLAKCHQDMDLHEVFGIRLDQDRGLPAKVYCNFSNRWAGPWLLMNRMELPARLHMRHWFFGYVSDDFKDMNINFLGLAYLINRMRIAMLILGQDNQNRLVYNLYDDVVISSFNDIFMLRKAHLVEANTTDLLFVSVGDVIESYSGRNRSCPFKVLGSWWGHDVWDPDAKTFCVFPVDRDINRPGYMAIFIKPSPFPINNTALYEQEITTRRPWVTTANPNLMAEANNDTKLYRKLRQAEFNLNKEEVQDEIDRRIQIYPEIEKNRVKEAQNQSDTT</sequence>
<keyword evidence="2" id="KW-0732">Signal</keyword>
<dbReference type="eggNOG" id="KOG1565">
    <property type="taxonomic scope" value="Eukaryota"/>
</dbReference>
<protein>
    <submittedName>
        <fullName evidence="3">Uncharacterized protein</fullName>
    </submittedName>
</protein>
<accession>B4N2Q9</accession>
<evidence type="ECO:0000313" key="3">
    <source>
        <dbReference type="EMBL" id="EDW78648.2"/>
    </source>
</evidence>